<keyword evidence="1" id="KW-0472">Membrane</keyword>
<proteinExistence type="predicted"/>
<evidence type="ECO:0000313" key="2">
    <source>
        <dbReference type="EMBL" id="ROT75280.1"/>
    </source>
</evidence>
<evidence type="ECO:0000313" key="3">
    <source>
        <dbReference type="Proteomes" id="UP000283509"/>
    </source>
</evidence>
<keyword evidence="3" id="KW-1185">Reference proteome</keyword>
<accession>A0A3R7M7W0</accession>
<dbReference type="Proteomes" id="UP000283509">
    <property type="component" value="Unassembled WGS sequence"/>
</dbReference>
<comment type="caution">
    <text evidence="2">The sequence shown here is derived from an EMBL/GenBank/DDBJ whole genome shotgun (WGS) entry which is preliminary data.</text>
</comment>
<protein>
    <submittedName>
        <fullName evidence="2">Uncharacterized protein</fullName>
    </submittedName>
</protein>
<feature type="transmembrane region" description="Helical" evidence="1">
    <location>
        <begin position="386"/>
        <end position="408"/>
    </location>
</feature>
<dbReference type="AlphaFoldDB" id="A0A3R7M7W0"/>
<reference evidence="2 3" key="2">
    <citation type="submission" date="2019-01" db="EMBL/GenBank/DDBJ databases">
        <title>The decoding of complex shrimp genome reveals the adaptation for benthos swimmer, frequently molting mechanism and breeding impact on genome.</title>
        <authorList>
            <person name="Sun Y."/>
            <person name="Gao Y."/>
            <person name="Yu Y."/>
        </authorList>
    </citation>
    <scope>NUCLEOTIDE SEQUENCE [LARGE SCALE GENOMIC DNA]</scope>
    <source>
        <tissue evidence="2">Muscle</tissue>
    </source>
</reference>
<feature type="transmembrane region" description="Helical" evidence="1">
    <location>
        <begin position="186"/>
        <end position="212"/>
    </location>
</feature>
<sequence>MCPRLFPPFGPRRFVSLVFRMRGACFLMLRARPCPGSGLRCAPRACGVSEFGSVRSLSYASLFRLPCRGLPSLSLASGAFGASRASLRVLSAGVILRRGSPLVSVVPRRGLSRRARRLPGASSTPQHHKPARPFCRQVRARASSSGSRGLVARWRYRYWSRPGLLFAARRSELGPRRALLPISICFPFSVAAACVSLCFRLAGVLSAVVYCARARVRAVRSLFGLGLSSGTAAGTPAVPLFCSFTLIPLSSFSFWLARPLFPPSFLRALDFYFSPPHSLLPALSSGLPSRVASASRSHFSRALATFLSPPCCPPLPSSSWPPALVVASASPSPLVFSSDPPSLPLVLSAPALCSFSIHAAPSCVVRSRLSSATRRWSAFPLSHPDVLSAPLIVVFVVLVFVAAAFGGASRSPLYAPSVVRLPSPLRALDCLGAAPSSLVVVRLPHRVTLPLLLLCVHAFQPPCWSESPAVGPPLSSFPPPSWCRLTPLSSRRFGPAPFYPCGVLCPVTSPRAMVVVSARSVFPVSVVGWGGRCLRGAALTCSSPFGPPDVGPLCALSFGFAALVRAPGLLGPPRPRVPAFVARRLPVRSFSSPPRPLFCWFVMDLTYYNALVFFLVLCRLTSPLALLFPCFLFPRRSLVCGLPFSAFLASGRFRPLCSGARMSSPAAFLLRCRLASFPPGAAERALWPVWLPRRVPP</sequence>
<keyword evidence="1" id="KW-0812">Transmembrane</keyword>
<feature type="transmembrane region" description="Helical" evidence="1">
    <location>
        <begin position="233"/>
        <end position="257"/>
    </location>
</feature>
<evidence type="ECO:0000256" key="1">
    <source>
        <dbReference type="SAM" id="Phobius"/>
    </source>
</evidence>
<gene>
    <name evidence="2" type="ORF">C7M84_006186</name>
</gene>
<keyword evidence="1" id="KW-1133">Transmembrane helix</keyword>
<reference evidence="2 3" key="1">
    <citation type="submission" date="2018-04" db="EMBL/GenBank/DDBJ databases">
        <authorList>
            <person name="Zhang X."/>
            <person name="Yuan J."/>
            <person name="Li F."/>
            <person name="Xiang J."/>
        </authorList>
    </citation>
    <scope>NUCLEOTIDE SEQUENCE [LARGE SCALE GENOMIC DNA]</scope>
    <source>
        <tissue evidence="2">Muscle</tissue>
    </source>
</reference>
<organism evidence="2 3">
    <name type="scientific">Penaeus vannamei</name>
    <name type="common">Whiteleg shrimp</name>
    <name type="synonym">Litopenaeus vannamei</name>
    <dbReference type="NCBI Taxonomy" id="6689"/>
    <lineage>
        <taxon>Eukaryota</taxon>
        <taxon>Metazoa</taxon>
        <taxon>Ecdysozoa</taxon>
        <taxon>Arthropoda</taxon>
        <taxon>Crustacea</taxon>
        <taxon>Multicrustacea</taxon>
        <taxon>Malacostraca</taxon>
        <taxon>Eumalacostraca</taxon>
        <taxon>Eucarida</taxon>
        <taxon>Decapoda</taxon>
        <taxon>Dendrobranchiata</taxon>
        <taxon>Penaeoidea</taxon>
        <taxon>Penaeidae</taxon>
        <taxon>Penaeus</taxon>
    </lineage>
</organism>
<name>A0A3R7M7W0_PENVA</name>
<dbReference type="EMBL" id="QCYY01001793">
    <property type="protein sequence ID" value="ROT75280.1"/>
    <property type="molecule type" value="Genomic_DNA"/>
</dbReference>
<feature type="transmembrane region" description="Helical" evidence="1">
    <location>
        <begin position="607"/>
        <end position="628"/>
    </location>
</feature>